<dbReference type="Proteomes" id="UP001152320">
    <property type="component" value="Unassembled WGS sequence"/>
</dbReference>
<dbReference type="SUPFAM" id="SSF52540">
    <property type="entry name" value="P-loop containing nucleoside triphosphate hydrolases"/>
    <property type="match status" value="1"/>
</dbReference>
<feature type="region of interest" description="Disordered" evidence="1">
    <location>
        <begin position="181"/>
        <end position="331"/>
    </location>
</feature>
<feature type="compositionally biased region" description="Acidic residues" evidence="1">
    <location>
        <begin position="251"/>
        <end position="263"/>
    </location>
</feature>
<dbReference type="Gene3D" id="1.20.5.190">
    <property type="match status" value="3"/>
</dbReference>
<feature type="region of interest" description="Disordered" evidence="1">
    <location>
        <begin position="351"/>
        <end position="370"/>
    </location>
</feature>
<gene>
    <name evidence="3" type="ORF">HOLleu_42082</name>
</gene>
<dbReference type="PROSITE" id="PS50096">
    <property type="entry name" value="IQ"/>
    <property type="match status" value="8"/>
</dbReference>
<comment type="caution">
    <text evidence="3">The sequence shown here is derived from an EMBL/GenBank/DDBJ whole genome shotgun (WGS) entry which is preliminary data.</text>
</comment>
<protein>
    <submittedName>
        <fullName evidence="3">Sperm surface protein Sp17</fullName>
    </submittedName>
</protein>
<proteinExistence type="predicted"/>
<feature type="region of interest" description="Disordered" evidence="1">
    <location>
        <begin position="640"/>
        <end position="662"/>
    </location>
</feature>
<evidence type="ECO:0000259" key="2">
    <source>
        <dbReference type="SMART" id="SM00394"/>
    </source>
</evidence>
<feature type="compositionally biased region" description="Acidic residues" evidence="1">
    <location>
        <begin position="897"/>
        <end position="909"/>
    </location>
</feature>
<feature type="region of interest" description="Disordered" evidence="1">
    <location>
        <begin position="563"/>
        <end position="603"/>
    </location>
</feature>
<dbReference type="CDD" id="cd23767">
    <property type="entry name" value="IQCD"/>
    <property type="match status" value="4"/>
</dbReference>
<organism evidence="3 4">
    <name type="scientific">Holothuria leucospilota</name>
    <name type="common">Black long sea cucumber</name>
    <name type="synonym">Mertensiothuria leucospilota</name>
    <dbReference type="NCBI Taxonomy" id="206669"/>
    <lineage>
        <taxon>Eukaryota</taxon>
        <taxon>Metazoa</taxon>
        <taxon>Echinodermata</taxon>
        <taxon>Eleutherozoa</taxon>
        <taxon>Echinozoa</taxon>
        <taxon>Holothuroidea</taxon>
        <taxon>Aspidochirotacea</taxon>
        <taxon>Aspidochirotida</taxon>
        <taxon>Holothuriidae</taxon>
        <taxon>Holothuria</taxon>
    </lineage>
</organism>
<keyword evidence="4" id="KW-1185">Reference proteome</keyword>
<feature type="compositionally biased region" description="Basic and acidic residues" evidence="1">
    <location>
        <begin position="1058"/>
        <end position="1084"/>
    </location>
</feature>
<dbReference type="GO" id="GO:0005516">
    <property type="term" value="F:calmodulin binding"/>
    <property type="evidence" value="ECO:0007669"/>
    <property type="project" value="TreeGrafter"/>
</dbReference>
<dbReference type="InterPro" id="IPR027417">
    <property type="entry name" value="P-loop_NTPase"/>
</dbReference>
<sequence length="1119" mass="122663">MAVPFSNTKLRVPRGFQNLLEGLAKEVLRNQPDNIYAFAAVYFSNLLKIREEQGIDPAEIGAKHEDRFYNNKAFSKAGNIGDVSDPQQQEAATTIQAAVRGQQAREGVSEEKSDKEKSEEDDAAVKIQAAYRGYEARKRVNLLKEGEQNEESRTEEKTEEIDIDLNDPEVEKAATMIQKSYRGFHVRKSLQSDKDNPPEAPEPPGEVPSEESPPEAAHPVEEKTTQEETAPSEEKTPEEAAPTETTPEDKETAEEIDIDLTDPEVEKAALKIQGGFRGLKVRKEMKEMKEKDTADKEEDVTETEEKTEEQVEETEKTSPAEEEIDIDLNDPEVGKAALKIQAGFRGYKDRKNFKNDEKGKLETVSSKKDQYQAESSSQVIPSVAGSNEMFSHIDASDPQVNLAASKIQAGFKGMMVRNQLHGTGLSQTVGLSGSKNSDLVNPEVIDIDLNDPEVQGAALKIQKGFKRKTQGRQNRNVKECKINVSLVGNKQGGDGYVQNANKDMNARKNTTGTGNQVKDIIPGPSVGPVSYTVRPQEQRYNSQEKRVFSSSINIVPGRVISSSHSKVLKRQVDPHKSINNKPEEVGDKLGENHGENKTRGTELTEETRINNEEEVDIDLTDPEVEKAALKIQNSFKGKFKKKAPSKGKQTLPSSKEMEKSVEDNNVMVPEKIKQATEEEIDIDLNDPEVEKAALKIQNSFKGKFKKKMGDKTTEGEGNGNFKFVSKTSQSVKNQKDVKIPLEEEIDIDLNDPDVEKAALKIQSSFKGKFQKKVNRNYQNLGTSAEEGSQVYKGRIKVQGSIGSDIGESELGNIASLERKPNEVPESVNHHKHLVGMGKTKVRAETEVDLYLTDPEVQRAAIHNQAGYKGFQKRKKEVKEGEADDKGDGEDAGKEEPDTKEEDSKDDEEKEESKPKEEEEVDIDLTDPEVEQAAIKIQAGFKTMMNKKKKTEEDTAGDADNAATTEAKEEEGTSEEAPVTANEEKQPSALPVEGELTTEEDVPPVSEEVAADTTPADTTGGGSPVVAEATPAEEDVETAEGDGNATTTEDDGNAATTEGDGKEATTEGDGKEATTEDDGKGDEKAAASSDEVPAEAEPTPMEGTSEEKPEEGTDEKPNDA</sequence>
<feature type="compositionally biased region" description="Basic and acidic residues" evidence="1">
    <location>
        <begin position="145"/>
        <end position="156"/>
    </location>
</feature>
<feature type="region of interest" description="Disordered" evidence="1">
    <location>
        <begin position="145"/>
        <end position="169"/>
    </location>
</feature>
<dbReference type="CDD" id="cd12100">
    <property type="entry name" value="DD_CABYR_SP17"/>
    <property type="match status" value="1"/>
</dbReference>
<feature type="compositionally biased region" description="Acidic residues" evidence="1">
    <location>
        <begin position="320"/>
        <end position="330"/>
    </location>
</feature>
<feature type="compositionally biased region" description="Basic and acidic residues" evidence="1">
    <location>
        <begin position="570"/>
        <end position="603"/>
    </location>
</feature>
<reference evidence="3" key="1">
    <citation type="submission" date="2021-10" db="EMBL/GenBank/DDBJ databases">
        <title>Tropical sea cucumber genome reveals ecological adaptation and Cuvierian tubules defense mechanism.</title>
        <authorList>
            <person name="Chen T."/>
        </authorList>
    </citation>
    <scope>NUCLEOTIDE SEQUENCE</scope>
    <source>
        <strain evidence="3">Nanhai2018</strain>
        <tissue evidence="3">Muscle</tissue>
    </source>
</reference>
<dbReference type="Pfam" id="PF00612">
    <property type="entry name" value="IQ"/>
    <property type="match status" value="6"/>
</dbReference>
<feature type="compositionally biased region" description="Basic and acidic residues" evidence="1">
    <location>
        <begin position="876"/>
        <end position="896"/>
    </location>
</feature>
<dbReference type="SMART" id="SM00394">
    <property type="entry name" value="RIIa"/>
    <property type="match status" value="1"/>
</dbReference>
<accession>A0A9Q0YD04</accession>
<dbReference type="InterPro" id="IPR003117">
    <property type="entry name" value="cAMP_dep_PK_reg_su_I/II_a/b"/>
</dbReference>
<feature type="region of interest" description="Disordered" evidence="1">
    <location>
        <begin position="869"/>
        <end position="1119"/>
    </location>
</feature>
<feature type="compositionally biased region" description="Basic and acidic residues" evidence="1">
    <location>
        <begin position="281"/>
        <end position="294"/>
    </location>
</feature>
<feature type="compositionally biased region" description="Basic and acidic residues" evidence="1">
    <location>
        <begin position="107"/>
        <end position="118"/>
    </location>
</feature>
<evidence type="ECO:0000256" key="1">
    <source>
        <dbReference type="SAM" id="MobiDB-lite"/>
    </source>
</evidence>
<dbReference type="InterPro" id="IPR047579">
    <property type="entry name" value="DD_CABYR_SP17"/>
</dbReference>
<dbReference type="FunFam" id="1.20.5.190:FF:000055">
    <property type="entry name" value="Putative microtubule-associated protein futsch"/>
    <property type="match status" value="1"/>
</dbReference>
<feature type="compositionally biased region" description="Acidic residues" evidence="1">
    <location>
        <begin position="917"/>
        <end position="929"/>
    </location>
</feature>
<feature type="compositionally biased region" description="Basic and acidic residues" evidence="1">
    <location>
        <begin position="1104"/>
        <end position="1119"/>
    </location>
</feature>
<dbReference type="PANTHER" id="PTHR10699:SF11">
    <property type="entry name" value="IGLOO, ISOFORM A"/>
    <property type="match status" value="1"/>
</dbReference>
<dbReference type="SUPFAM" id="SSF47391">
    <property type="entry name" value="Dimerization-anchoring domain of cAMP-dependent PK regulatory subunit"/>
    <property type="match status" value="1"/>
</dbReference>
<dbReference type="AlphaFoldDB" id="A0A9Q0YD04"/>
<dbReference type="Gene3D" id="1.20.890.10">
    <property type="entry name" value="cAMP-dependent protein kinase regulatory subunit, dimerization-anchoring domain"/>
    <property type="match status" value="1"/>
</dbReference>
<dbReference type="InterPro" id="IPR000048">
    <property type="entry name" value="IQ_motif_EF-hand-BS"/>
</dbReference>
<evidence type="ECO:0000313" key="4">
    <source>
        <dbReference type="Proteomes" id="UP001152320"/>
    </source>
</evidence>
<feature type="domain" description="RIIa" evidence="2">
    <location>
        <begin position="14"/>
        <end position="51"/>
    </location>
</feature>
<feature type="compositionally biased region" description="Acidic residues" evidence="1">
    <location>
        <begin position="157"/>
        <end position="168"/>
    </location>
</feature>
<dbReference type="SMART" id="SM00015">
    <property type="entry name" value="IQ"/>
    <property type="match status" value="11"/>
</dbReference>
<feature type="compositionally biased region" description="Acidic residues" evidence="1">
    <location>
        <begin position="1030"/>
        <end position="1039"/>
    </location>
</feature>
<dbReference type="EMBL" id="JAIZAY010000028">
    <property type="protein sequence ID" value="KAJ8019374.1"/>
    <property type="molecule type" value="Genomic_DNA"/>
</dbReference>
<feature type="compositionally biased region" description="Basic and acidic residues" evidence="1">
    <location>
        <begin position="218"/>
        <end position="238"/>
    </location>
</feature>
<name>A0A9Q0YD04_HOLLE</name>
<evidence type="ECO:0000313" key="3">
    <source>
        <dbReference type="EMBL" id="KAJ8019374.1"/>
    </source>
</evidence>
<feature type="compositionally biased region" description="Acidic residues" evidence="1">
    <location>
        <begin position="295"/>
        <end position="312"/>
    </location>
</feature>
<dbReference type="PANTHER" id="PTHR10699">
    <property type="entry name" value="NEUROMODULIN"/>
    <property type="match status" value="1"/>
</dbReference>
<dbReference type="Pfam" id="PF02197">
    <property type="entry name" value="RIIa"/>
    <property type="match status" value="1"/>
</dbReference>
<feature type="region of interest" description="Disordered" evidence="1">
    <location>
        <begin position="100"/>
        <end position="122"/>
    </location>
</feature>
<dbReference type="OrthoDB" id="252964at2759"/>